<dbReference type="AlphaFoldDB" id="A0A932FZF4"/>
<evidence type="ECO:0000259" key="3">
    <source>
        <dbReference type="Pfam" id="PF00685"/>
    </source>
</evidence>
<organism evidence="4 5">
    <name type="scientific">Tectimicrobiota bacterium</name>
    <dbReference type="NCBI Taxonomy" id="2528274"/>
    <lineage>
        <taxon>Bacteria</taxon>
        <taxon>Pseudomonadati</taxon>
        <taxon>Nitrospinota/Tectimicrobiota group</taxon>
        <taxon>Candidatus Tectimicrobiota</taxon>
    </lineage>
</organism>
<dbReference type="PANTHER" id="PTHR11783">
    <property type="entry name" value="SULFOTRANSFERASE SULT"/>
    <property type="match status" value="1"/>
</dbReference>
<proteinExistence type="inferred from homology"/>
<dbReference type="InterPro" id="IPR027417">
    <property type="entry name" value="P-loop_NTPase"/>
</dbReference>
<dbReference type="EMBL" id="JACPRF010000340">
    <property type="protein sequence ID" value="MBI2877424.1"/>
    <property type="molecule type" value="Genomic_DNA"/>
</dbReference>
<reference evidence="4" key="1">
    <citation type="submission" date="2020-07" db="EMBL/GenBank/DDBJ databases">
        <title>Huge and variable diversity of episymbiotic CPR bacteria and DPANN archaea in groundwater ecosystems.</title>
        <authorList>
            <person name="He C.Y."/>
            <person name="Keren R."/>
            <person name="Whittaker M."/>
            <person name="Farag I.F."/>
            <person name="Doudna J."/>
            <person name="Cate J.H.D."/>
            <person name="Banfield J.F."/>
        </authorList>
    </citation>
    <scope>NUCLEOTIDE SEQUENCE</scope>
    <source>
        <strain evidence="4">NC_groundwater_672_Ag_B-0.1um_62_36</strain>
    </source>
</reference>
<dbReference type="GO" id="GO:0008146">
    <property type="term" value="F:sulfotransferase activity"/>
    <property type="evidence" value="ECO:0007669"/>
    <property type="project" value="InterPro"/>
</dbReference>
<comment type="caution">
    <text evidence="4">The sequence shown here is derived from an EMBL/GenBank/DDBJ whole genome shotgun (WGS) entry which is preliminary data.</text>
</comment>
<dbReference type="InterPro" id="IPR000863">
    <property type="entry name" value="Sulfotransferase_dom"/>
</dbReference>
<accession>A0A932FZF4</accession>
<dbReference type="Pfam" id="PF00685">
    <property type="entry name" value="Sulfotransfer_1"/>
    <property type="match status" value="1"/>
</dbReference>
<evidence type="ECO:0000256" key="2">
    <source>
        <dbReference type="ARBA" id="ARBA00022679"/>
    </source>
</evidence>
<evidence type="ECO:0000256" key="1">
    <source>
        <dbReference type="ARBA" id="ARBA00005771"/>
    </source>
</evidence>
<gene>
    <name evidence="4" type="ORF">HYY20_11130</name>
</gene>
<comment type="similarity">
    <text evidence="1">Belongs to the sulfotransferase 1 family.</text>
</comment>
<name>A0A932FZF4_UNCTE</name>
<keyword evidence="2" id="KW-0808">Transferase</keyword>
<sequence>MTRFSSKAEGPRVTRVYRNHHLDSTRWEPFEPRDDDVIISTAYKAGTTWTQMICGLLIFQDASRVGALIELSPWIDMAGKPLDEVLNGLKAQQHRRFIKSHLALDGLPFYENVKYIVVGRHPLDVFMSLWNHYGNYSDGFYELLDSIEYMKGIAMPRCPKDIRELWQGWISRSWFDWEPEGYPFWSFFHHIRTWWEFRHLPSIYFVHYNDLKADLAGEMRKIAAYLEIVIDEEVFPSLVEAATFDSMKENAEKIVAGAEDFFKDGPKAFIYKGTNERWRGVLTDDDLAQYEALKRKELDPALAHWLEVGTRIAGDPRTL</sequence>
<protein>
    <submittedName>
        <fullName evidence="4">Sulfotransferase domain-containing protein</fullName>
    </submittedName>
</protein>
<dbReference type="Proteomes" id="UP000769766">
    <property type="component" value="Unassembled WGS sequence"/>
</dbReference>
<evidence type="ECO:0000313" key="5">
    <source>
        <dbReference type="Proteomes" id="UP000769766"/>
    </source>
</evidence>
<evidence type="ECO:0000313" key="4">
    <source>
        <dbReference type="EMBL" id="MBI2877424.1"/>
    </source>
</evidence>
<feature type="domain" description="Sulfotransferase" evidence="3">
    <location>
        <begin position="34"/>
        <end position="296"/>
    </location>
</feature>
<dbReference type="Gene3D" id="3.40.50.300">
    <property type="entry name" value="P-loop containing nucleotide triphosphate hydrolases"/>
    <property type="match status" value="1"/>
</dbReference>
<dbReference type="SUPFAM" id="SSF52540">
    <property type="entry name" value="P-loop containing nucleoside triphosphate hydrolases"/>
    <property type="match status" value="1"/>
</dbReference>